<dbReference type="Proteomes" id="UP000027746">
    <property type="component" value="Unassembled WGS sequence"/>
</dbReference>
<name>A0A073J956_9RHOB</name>
<comment type="caution">
    <text evidence="3">The sequence shown here is derived from an EMBL/GenBank/DDBJ whole genome shotgun (WGS) entry which is preliminary data.</text>
</comment>
<dbReference type="Gene3D" id="3.90.1340.10">
    <property type="entry name" value="Phage tail collar domain"/>
    <property type="match status" value="1"/>
</dbReference>
<keyword evidence="4" id="KW-1185">Reference proteome</keyword>
<evidence type="ECO:0000313" key="3">
    <source>
        <dbReference type="EMBL" id="KEJ98221.1"/>
    </source>
</evidence>
<evidence type="ECO:0000313" key="4">
    <source>
        <dbReference type="Proteomes" id="UP000027746"/>
    </source>
</evidence>
<feature type="domain" description="Phage tail collar" evidence="2">
    <location>
        <begin position="37"/>
        <end position="92"/>
    </location>
</feature>
<dbReference type="InterPro" id="IPR011083">
    <property type="entry name" value="Phage_tail_collar_dom"/>
</dbReference>
<dbReference type="RefSeq" id="WP_037921771.1">
    <property type="nucleotide sequence ID" value="NZ_CP054599.1"/>
</dbReference>
<proteinExistence type="predicted"/>
<accession>A0A073J956</accession>
<sequence length="208" mass="22116">MIKSIKSPTLRMGAGLATAAALLFPAVEARAQEFYIGTIQAYGFNFCPRGTLPAAGQLLPISQYQTLFSLLGVQYGGDGRTTFGLPDLRGRSMVGFGTQPGLDPISMGQKVGQRSFTLTPQQMPQHNHMIAVTSSVANEKGPANDILGASSTDMTKRDVYTYSNAQPNSFLRPDSVSTAGNSAPVNHRSPAQGVNFCIVSDGIYPSRP</sequence>
<dbReference type="EMBL" id="JAMD01000001">
    <property type="protein sequence ID" value="KEJ98221.1"/>
    <property type="molecule type" value="Genomic_DNA"/>
</dbReference>
<dbReference type="GeneID" id="68870778"/>
<keyword evidence="1" id="KW-0732">Signal</keyword>
<dbReference type="SUPFAM" id="SSF88874">
    <property type="entry name" value="Receptor-binding domain of short tail fibre protein gp12"/>
    <property type="match status" value="1"/>
</dbReference>
<evidence type="ECO:0000259" key="2">
    <source>
        <dbReference type="Pfam" id="PF07484"/>
    </source>
</evidence>
<organism evidence="3 4">
    <name type="scientific">Pseudosulfitobacter pseudonitzschiae</name>
    <dbReference type="NCBI Taxonomy" id="1402135"/>
    <lineage>
        <taxon>Bacteria</taxon>
        <taxon>Pseudomonadati</taxon>
        <taxon>Pseudomonadota</taxon>
        <taxon>Alphaproteobacteria</taxon>
        <taxon>Rhodobacterales</taxon>
        <taxon>Roseobacteraceae</taxon>
        <taxon>Pseudosulfitobacter</taxon>
    </lineage>
</organism>
<dbReference type="Pfam" id="PF07484">
    <property type="entry name" value="Collar"/>
    <property type="match status" value="1"/>
</dbReference>
<reference evidence="3 4" key="1">
    <citation type="submission" date="2014-01" db="EMBL/GenBank/DDBJ databases">
        <title>Sulfitobacter sp. H3 (MCCC 1A00686) Genome Sequencing.</title>
        <authorList>
            <person name="Lai Q."/>
            <person name="Hong Z."/>
        </authorList>
    </citation>
    <scope>NUCLEOTIDE SEQUENCE [LARGE SCALE GENOMIC DNA]</scope>
    <source>
        <strain evidence="3 4">H3</strain>
    </source>
</reference>
<dbReference type="InterPro" id="IPR037053">
    <property type="entry name" value="Phage_tail_collar_dom_sf"/>
</dbReference>
<dbReference type="AlphaFoldDB" id="A0A073J956"/>
<protein>
    <recommendedName>
        <fullName evidence="2">Phage tail collar domain-containing protein</fullName>
    </recommendedName>
</protein>
<evidence type="ECO:0000256" key="1">
    <source>
        <dbReference type="SAM" id="SignalP"/>
    </source>
</evidence>
<gene>
    <name evidence="3" type="ORF">SUH3_04285</name>
</gene>
<feature type="signal peptide" evidence="1">
    <location>
        <begin position="1"/>
        <end position="31"/>
    </location>
</feature>
<feature type="chain" id="PRO_5001691879" description="Phage tail collar domain-containing protein" evidence="1">
    <location>
        <begin position="32"/>
        <end position="208"/>
    </location>
</feature>